<dbReference type="Proteomes" id="UP000289738">
    <property type="component" value="Chromosome A06"/>
</dbReference>
<organism evidence="1 2">
    <name type="scientific">Arachis hypogaea</name>
    <name type="common">Peanut</name>
    <dbReference type="NCBI Taxonomy" id="3818"/>
    <lineage>
        <taxon>Eukaryota</taxon>
        <taxon>Viridiplantae</taxon>
        <taxon>Streptophyta</taxon>
        <taxon>Embryophyta</taxon>
        <taxon>Tracheophyta</taxon>
        <taxon>Spermatophyta</taxon>
        <taxon>Magnoliopsida</taxon>
        <taxon>eudicotyledons</taxon>
        <taxon>Gunneridae</taxon>
        <taxon>Pentapetalae</taxon>
        <taxon>rosids</taxon>
        <taxon>fabids</taxon>
        <taxon>Fabales</taxon>
        <taxon>Fabaceae</taxon>
        <taxon>Papilionoideae</taxon>
        <taxon>50 kb inversion clade</taxon>
        <taxon>dalbergioids sensu lato</taxon>
        <taxon>Dalbergieae</taxon>
        <taxon>Pterocarpus clade</taxon>
        <taxon>Arachis</taxon>
    </lineage>
</organism>
<dbReference type="AlphaFoldDB" id="A0A445CSE5"/>
<reference evidence="1 2" key="1">
    <citation type="submission" date="2019-01" db="EMBL/GenBank/DDBJ databases">
        <title>Sequencing of cultivated peanut Arachis hypogaea provides insights into genome evolution and oil improvement.</title>
        <authorList>
            <person name="Chen X."/>
        </authorList>
    </citation>
    <scope>NUCLEOTIDE SEQUENCE [LARGE SCALE GENOMIC DNA]</scope>
    <source>
        <strain evidence="2">cv. Fuhuasheng</strain>
        <tissue evidence="1">Leaves</tissue>
    </source>
</reference>
<name>A0A445CSE5_ARAHY</name>
<proteinExistence type="predicted"/>
<keyword evidence="2" id="KW-1185">Reference proteome</keyword>
<comment type="caution">
    <text evidence="1">The sequence shown here is derived from an EMBL/GenBank/DDBJ whole genome shotgun (WGS) entry which is preliminary data.</text>
</comment>
<accession>A0A445CSE5</accession>
<protein>
    <submittedName>
        <fullName evidence="1">Uncharacterized protein</fullName>
    </submittedName>
</protein>
<sequence>MLFYAYAVRSEIGTEELEELLRKSKKKKIMKNLLHRGVFVANNSFWFPREKGADTRSTKGHYDSFETIPNINLGSDGPLSQEHMDQSSINKPAESMLSLVEESANEPAEENMMVVQFVYHCPKQPLNQKLNQPMCQKLNQPLQSLQVKKLMKKLQKVCYISSRSNPAPEDTAVLMMMARTASYVPK</sequence>
<dbReference type="EMBL" id="SDMP01000006">
    <property type="protein sequence ID" value="RYR53899.1"/>
    <property type="molecule type" value="Genomic_DNA"/>
</dbReference>
<gene>
    <name evidence="1" type="ORF">Ahy_A06g029147</name>
</gene>
<evidence type="ECO:0000313" key="2">
    <source>
        <dbReference type="Proteomes" id="UP000289738"/>
    </source>
</evidence>
<evidence type="ECO:0000313" key="1">
    <source>
        <dbReference type="EMBL" id="RYR53899.1"/>
    </source>
</evidence>